<evidence type="ECO:0000256" key="2">
    <source>
        <dbReference type="ARBA" id="ARBA00007430"/>
    </source>
</evidence>
<feature type="transmembrane region" description="Helical" evidence="7">
    <location>
        <begin position="291"/>
        <end position="314"/>
    </location>
</feature>
<dbReference type="PANTHER" id="PTHR30250">
    <property type="entry name" value="PST FAMILY PREDICTED COLANIC ACID TRANSPORTER"/>
    <property type="match status" value="1"/>
</dbReference>
<dbReference type="Pfam" id="PF13440">
    <property type="entry name" value="Polysacc_synt_3"/>
    <property type="match status" value="1"/>
</dbReference>
<feature type="transmembrane region" description="Helical" evidence="7">
    <location>
        <begin position="114"/>
        <end position="133"/>
    </location>
</feature>
<dbReference type="RefSeq" id="WP_347307800.1">
    <property type="nucleotide sequence ID" value="NZ_JBAJEX010000003.1"/>
</dbReference>
<name>A0ABV0EG47_9BURK</name>
<keyword evidence="9" id="KW-1185">Reference proteome</keyword>
<comment type="subcellular location">
    <subcellularLocation>
        <location evidence="1">Cell membrane</location>
        <topology evidence="1">Multi-pass membrane protein</topology>
    </subcellularLocation>
</comment>
<evidence type="ECO:0000313" key="8">
    <source>
        <dbReference type="EMBL" id="MEO1766693.1"/>
    </source>
</evidence>
<feature type="transmembrane region" description="Helical" evidence="7">
    <location>
        <begin position="409"/>
        <end position="432"/>
    </location>
</feature>
<keyword evidence="6 7" id="KW-0472">Membrane</keyword>
<evidence type="ECO:0000256" key="5">
    <source>
        <dbReference type="ARBA" id="ARBA00022989"/>
    </source>
</evidence>
<feature type="transmembrane region" description="Helical" evidence="7">
    <location>
        <begin position="79"/>
        <end position="102"/>
    </location>
</feature>
<evidence type="ECO:0000256" key="7">
    <source>
        <dbReference type="SAM" id="Phobius"/>
    </source>
</evidence>
<evidence type="ECO:0000256" key="1">
    <source>
        <dbReference type="ARBA" id="ARBA00004651"/>
    </source>
</evidence>
<comment type="caution">
    <text evidence="8">The sequence shown here is derived from an EMBL/GenBank/DDBJ whole genome shotgun (WGS) entry which is preliminary data.</text>
</comment>
<dbReference type="CDD" id="cd13127">
    <property type="entry name" value="MATE_tuaB_like"/>
    <property type="match status" value="1"/>
</dbReference>
<feature type="transmembrane region" description="Helical" evidence="7">
    <location>
        <begin position="145"/>
        <end position="164"/>
    </location>
</feature>
<feature type="transmembrane region" description="Helical" evidence="7">
    <location>
        <begin position="43"/>
        <end position="67"/>
    </location>
</feature>
<reference evidence="8 9" key="1">
    <citation type="submission" date="2024-02" db="EMBL/GenBank/DDBJ databases">
        <title>New thermophilic sulfur-oxidizing bacteria from a hot springs of the Uzon caldera (Kamchatka, Russia).</title>
        <authorList>
            <person name="Dukat A.M."/>
            <person name="Elcheninov A.G."/>
            <person name="Frolov E.N."/>
        </authorList>
    </citation>
    <scope>NUCLEOTIDE SEQUENCE [LARGE SCALE GENOMIC DNA]</scope>
    <source>
        <strain evidence="8 9">AK1</strain>
    </source>
</reference>
<feature type="transmembrane region" description="Helical" evidence="7">
    <location>
        <begin position="320"/>
        <end position="340"/>
    </location>
</feature>
<keyword evidence="4 7" id="KW-0812">Transmembrane</keyword>
<evidence type="ECO:0000256" key="6">
    <source>
        <dbReference type="ARBA" id="ARBA00023136"/>
    </source>
</evidence>
<proteinExistence type="inferred from homology"/>
<dbReference type="EMBL" id="JBAJEX010000003">
    <property type="protein sequence ID" value="MEO1766693.1"/>
    <property type="molecule type" value="Genomic_DNA"/>
</dbReference>
<keyword evidence="3" id="KW-1003">Cell membrane</keyword>
<feature type="transmembrane region" description="Helical" evidence="7">
    <location>
        <begin position="361"/>
        <end position="389"/>
    </location>
</feature>
<feature type="transmembrane region" description="Helical" evidence="7">
    <location>
        <begin position="170"/>
        <end position="189"/>
    </location>
</feature>
<gene>
    <name evidence="8" type="ORF">V6E02_05655</name>
</gene>
<protein>
    <submittedName>
        <fullName evidence="8">Lipopolysaccharide biosynthesis protein</fullName>
    </submittedName>
</protein>
<sequence length="488" mass="53259">MTLGERIRHGTKWLVLGGLSSQVLQFAFGVVLARLLLPEDFGLLVTVQIFTGFVGMIASAGMGEATVQAKEVSERDYETLFAVQLAIGVVIYAGFFLIAPWFARWFGHPIYEPLLRVSALSFLIRPFSANPGVRLRRAMRFKETAVIGFMSMIFTGVLSIFWAWQGWGVWSLVLSGLAGAVLSALLLSWRAPWRPIPRYHPQSARRLGAYGAKNVLNELLVYFRAQTPNFLITKTLGPAAVGLYNKADSLSDMPLRLLGGSTYQTVFRAMSQVQDDVNQSRYLYVRTLTLLAFYTFPAFLALGFAAEPFVVALYGEKWQAAAWPLALFCLAGPFRLLEIVSGALIAAQNRLGRESILQGQAWMLLTVACLVVASYGIHVIAIAVLAVAVVHGLRMCALALSTIGSSWQAVWQALAAVLRLCAVEACVLLAVSQLTRELGLTSPFLQLPLIAGTGLAAYAMLALLKPPAPLRSEANRWRKLVGLSPLPA</sequence>
<evidence type="ECO:0000256" key="4">
    <source>
        <dbReference type="ARBA" id="ARBA00022692"/>
    </source>
</evidence>
<comment type="similarity">
    <text evidence="2">Belongs to the polysaccharide synthase family.</text>
</comment>
<feature type="transmembrane region" description="Helical" evidence="7">
    <location>
        <begin position="12"/>
        <end position="37"/>
    </location>
</feature>
<dbReference type="InterPro" id="IPR050833">
    <property type="entry name" value="Poly_Biosynth_Transport"/>
</dbReference>
<evidence type="ECO:0000256" key="3">
    <source>
        <dbReference type="ARBA" id="ARBA00022475"/>
    </source>
</evidence>
<dbReference type="Proteomes" id="UP001482231">
    <property type="component" value="Unassembled WGS sequence"/>
</dbReference>
<evidence type="ECO:0000313" key="9">
    <source>
        <dbReference type="Proteomes" id="UP001482231"/>
    </source>
</evidence>
<feature type="transmembrane region" description="Helical" evidence="7">
    <location>
        <begin position="444"/>
        <end position="464"/>
    </location>
</feature>
<keyword evidence="5 7" id="KW-1133">Transmembrane helix</keyword>
<dbReference type="PANTHER" id="PTHR30250:SF10">
    <property type="entry name" value="LIPOPOLYSACCHARIDE BIOSYNTHESIS PROTEIN WZXC"/>
    <property type="match status" value="1"/>
</dbReference>
<accession>A0ABV0EG47</accession>
<organism evidence="8 9">
    <name type="scientific">Thiobacter aerophilum</name>
    <dbReference type="NCBI Taxonomy" id="3121275"/>
    <lineage>
        <taxon>Bacteria</taxon>
        <taxon>Pseudomonadati</taxon>
        <taxon>Pseudomonadota</taxon>
        <taxon>Betaproteobacteria</taxon>
        <taxon>Burkholderiales</taxon>
        <taxon>Thiobacteraceae</taxon>
        <taxon>Thiobacter</taxon>
    </lineage>
</organism>